<sequence length="255" mass="27726">MRLQVLGCAGGIGGQQRLTTCLRLDRDILLDAGTGVSSLDVDQLVGIDHVFLTHSHLDHVAGLAFLVDTVVGKRAGPVTVHGTREVIDALKTHLFNWVLWPDFATIPDAVNPVLRWVPFVPGETIDIGGRMITAHPVDHMSGSVAYWVHDGDAGFLFSGDMSSTPSLWAAFAHEEKLRKVIVDCSFTNSEAGLAARSRHFCPQSLLADIEAMPRSIEFLIYHLKPGQERQIMEELAAAAGGRALTALQCGDMFDF</sequence>
<dbReference type="SUPFAM" id="SSF56281">
    <property type="entry name" value="Metallo-hydrolase/oxidoreductase"/>
    <property type="match status" value="1"/>
</dbReference>
<dbReference type="CDD" id="cd07735">
    <property type="entry name" value="class_II_PDE_MBL-fold"/>
    <property type="match status" value="1"/>
</dbReference>
<organism evidence="2 3">
    <name type="scientific">Noviherbaspirillum cavernae</name>
    <dbReference type="NCBI Taxonomy" id="2320862"/>
    <lineage>
        <taxon>Bacteria</taxon>
        <taxon>Pseudomonadati</taxon>
        <taxon>Pseudomonadota</taxon>
        <taxon>Betaproteobacteria</taxon>
        <taxon>Burkholderiales</taxon>
        <taxon>Oxalobacteraceae</taxon>
        <taxon>Noviherbaspirillum</taxon>
    </lineage>
</organism>
<dbReference type="GO" id="GO:0047555">
    <property type="term" value="F:3',5'-cyclic-GMP phosphodiesterase activity"/>
    <property type="evidence" value="ECO:0007669"/>
    <property type="project" value="TreeGrafter"/>
</dbReference>
<dbReference type="PANTHER" id="PTHR28283:SF1">
    <property type="entry name" value="3',5'-CYCLIC-NUCLEOTIDE PHOSPHODIESTERASE 1"/>
    <property type="match status" value="1"/>
</dbReference>
<dbReference type="OrthoDB" id="9803916at2"/>
<dbReference type="GO" id="GO:0006198">
    <property type="term" value="P:cAMP catabolic process"/>
    <property type="evidence" value="ECO:0007669"/>
    <property type="project" value="InterPro"/>
</dbReference>
<dbReference type="SMART" id="SM00849">
    <property type="entry name" value="Lactamase_B"/>
    <property type="match status" value="1"/>
</dbReference>
<dbReference type="Pfam" id="PF12706">
    <property type="entry name" value="Lactamase_B_2"/>
    <property type="match status" value="1"/>
</dbReference>
<reference evidence="2 3" key="1">
    <citation type="submission" date="2018-09" db="EMBL/GenBank/DDBJ databases">
        <authorList>
            <person name="Zhu H."/>
        </authorList>
    </citation>
    <scope>NUCLEOTIDE SEQUENCE [LARGE SCALE GENOMIC DNA]</scope>
    <source>
        <strain evidence="2 3">K2R10-39</strain>
    </source>
</reference>
<dbReference type="AlphaFoldDB" id="A0A418X2X8"/>
<dbReference type="RefSeq" id="WP_119739712.1">
    <property type="nucleotide sequence ID" value="NZ_QYUN01000002.1"/>
</dbReference>
<dbReference type="Gene3D" id="3.60.15.10">
    <property type="entry name" value="Ribonuclease Z/Hydroxyacylglutathione hydrolase-like"/>
    <property type="match status" value="1"/>
</dbReference>
<gene>
    <name evidence="2" type="ORF">D3870_13050</name>
</gene>
<evidence type="ECO:0000313" key="3">
    <source>
        <dbReference type="Proteomes" id="UP000285190"/>
    </source>
</evidence>
<dbReference type="PANTHER" id="PTHR28283">
    <property type="entry name" value="3',5'-CYCLIC-NUCLEOTIDE PHOSPHODIESTERASE 1"/>
    <property type="match status" value="1"/>
</dbReference>
<dbReference type="InterPro" id="IPR036866">
    <property type="entry name" value="RibonucZ/Hydroxyglut_hydro"/>
</dbReference>
<evidence type="ECO:0000313" key="2">
    <source>
        <dbReference type="EMBL" id="RJG06806.1"/>
    </source>
</evidence>
<proteinExistence type="predicted"/>
<dbReference type="GO" id="GO:0004115">
    <property type="term" value="F:3',5'-cyclic-AMP phosphodiesterase activity"/>
    <property type="evidence" value="ECO:0007669"/>
    <property type="project" value="InterPro"/>
</dbReference>
<dbReference type="InterPro" id="IPR001279">
    <property type="entry name" value="Metallo-B-lactamas"/>
</dbReference>
<dbReference type="InterPro" id="IPR000396">
    <property type="entry name" value="Pdiesterase2"/>
</dbReference>
<feature type="domain" description="Metallo-beta-lactamase" evidence="1">
    <location>
        <begin position="16"/>
        <end position="209"/>
    </location>
</feature>
<dbReference type="Proteomes" id="UP000285190">
    <property type="component" value="Unassembled WGS sequence"/>
</dbReference>
<accession>A0A418X2X8</accession>
<dbReference type="GO" id="GO:1902660">
    <property type="term" value="P:negative regulation of glucose mediated signaling pathway"/>
    <property type="evidence" value="ECO:0007669"/>
    <property type="project" value="TreeGrafter"/>
</dbReference>
<name>A0A418X2X8_9BURK</name>
<protein>
    <submittedName>
        <fullName evidence="2">3',5'-cyclic-nucleotide phosphodiesterase</fullName>
    </submittedName>
</protein>
<evidence type="ECO:0000259" key="1">
    <source>
        <dbReference type="SMART" id="SM00849"/>
    </source>
</evidence>
<keyword evidence="3" id="KW-1185">Reference proteome</keyword>
<comment type="caution">
    <text evidence="2">The sequence shown here is derived from an EMBL/GenBank/DDBJ whole genome shotgun (WGS) entry which is preliminary data.</text>
</comment>
<dbReference type="PRINTS" id="PR00388">
    <property type="entry name" value="PDIESTERASE2"/>
</dbReference>
<dbReference type="EMBL" id="QYUN01000002">
    <property type="protein sequence ID" value="RJG06806.1"/>
    <property type="molecule type" value="Genomic_DNA"/>
</dbReference>